<keyword evidence="8" id="KW-1185">Reference proteome</keyword>
<dbReference type="PANTHER" id="PTHR10996">
    <property type="entry name" value="2-HYDROXYACID DEHYDROGENASE-RELATED"/>
    <property type="match status" value="1"/>
</dbReference>
<dbReference type="RefSeq" id="WP_101753062.1">
    <property type="nucleotide sequence ID" value="NZ_CP025430.1"/>
</dbReference>
<keyword evidence="1" id="KW-0521">NADP</keyword>
<dbReference type="CDD" id="cd12156">
    <property type="entry name" value="HPPR"/>
    <property type="match status" value="1"/>
</dbReference>
<name>A0A2H5F0F3_9RHOB</name>
<dbReference type="GO" id="GO:0030267">
    <property type="term" value="F:glyoxylate reductase (NADPH) activity"/>
    <property type="evidence" value="ECO:0007669"/>
    <property type="project" value="TreeGrafter"/>
</dbReference>
<dbReference type="GO" id="GO:0016618">
    <property type="term" value="F:hydroxypyruvate reductase [NAD(P)H] activity"/>
    <property type="evidence" value="ECO:0007669"/>
    <property type="project" value="TreeGrafter"/>
</dbReference>
<feature type="domain" description="D-isomer specific 2-hydroxyacid dehydrogenase catalytic" evidence="5">
    <location>
        <begin position="9"/>
        <end position="312"/>
    </location>
</feature>
<feature type="domain" description="D-isomer specific 2-hydroxyacid dehydrogenase NAD-binding" evidence="6">
    <location>
        <begin position="109"/>
        <end position="281"/>
    </location>
</feature>
<dbReference type="InterPro" id="IPR006140">
    <property type="entry name" value="D-isomer_DH_NAD-bd"/>
</dbReference>
<dbReference type="KEGG" id="pzh:CX676_13360"/>
<evidence type="ECO:0000256" key="1">
    <source>
        <dbReference type="ARBA" id="ARBA00022857"/>
    </source>
</evidence>
<keyword evidence="2 4" id="KW-0560">Oxidoreductase</keyword>
<evidence type="ECO:0000313" key="8">
    <source>
        <dbReference type="Proteomes" id="UP000234530"/>
    </source>
</evidence>
<dbReference type="AlphaFoldDB" id="A0A2H5F0F3"/>
<proteinExistence type="inferred from homology"/>
<evidence type="ECO:0000259" key="5">
    <source>
        <dbReference type="Pfam" id="PF00389"/>
    </source>
</evidence>
<dbReference type="SUPFAM" id="SSF51735">
    <property type="entry name" value="NAD(P)-binding Rossmann-fold domains"/>
    <property type="match status" value="1"/>
</dbReference>
<dbReference type="InterPro" id="IPR006139">
    <property type="entry name" value="D-isomer_2_OHA_DH_cat_dom"/>
</dbReference>
<dbReference type="EMBL" id="CP025430">
    <property type="protein sequence ID" value="AUH65035.1"/>
    <property type="molecule type" value="Genomic_DNA"/>
</dbReference>
<dbReference type="InterPro" id="IPR050223">
    <property type="entry name" value="D-isomer_2-hydroxyacid_DH"/>
</dbReference>
<dbReference type="GO" id="GO:0005829">
    <property type="term" value="C:cytosol"/>
    <property type="evidence" value="ECO:0007669"/>
    <property type="project" value="TreeGrafter"/>
</dbReference>
<organism evidence="7 8">
    <name type="scientific">Paracoccus zhejiangensis</name>
    <dbReference type="NCBI Taxonomy" id="1077935"/>
    <lineage>
        <taxon>Bacteria</taxon>
        <taxon>Pseudomonadati</taxon>
        <taxon>Pseudomonadota</taxon>
        <taxon>Alphaproteobacteria</taxon>
        <taxon>Rhodobacterales</taxon>
        <taxon>Paracoccaceae</taxon>
        <taxon>Paracoccus</taxon>
    </lineage>
</organism>
<dbReference type="GO" id="GO:0051287">
    <property type="term" value="F:NAD binding"/>
    <property type="evidence" value="ECO:0007669"/>
    <property type="project" value="InterPro"/>
</dbReference>
<evidence type="ECO:0000256" key="4">
    <source>
        <dbReference type="RuleBase" id="RU003719"/>
    </source>
</evidence>
<dbReference type="SUPFAM" id="SSF52283">
    <property type="entry name" value="Formate/glycerate dehydrogenase catalytic domain-like"/>
    <property type="match status" value="1"/>
</dbReference>
<dbReference type="FunFam" id="3.40.50.720:FF:000213">
    <property type="entry name" value="Putative 2-hydroxyacid dehydrogenase"/>
    <property type="match status" value="1"/>
</dbReference>
<dbReference type="Gene3D" id="3.40.50.720">
    <property type="entry name" value="NAD(P)-binding Rossmann-like Domain"/>
    <property type="match status" value="2"/>
</dbReference>
<sequence length="324" mass="34365">MSKPDVMMLYPMRPKAMEQLEAAYTLHRADLAGDKAAFIALHGPKCRTIATNGHEPVTREMIAAMPKLELVACSSAGFESFDLVAMAERGVKLTNTSSALSDDVADTAIMLMLAARRSLVAAEAYVRSGDWAKKGMFPLQRTISGKRLGIVGMGTIGQEIARRAEAMRMHVSYWNRRPKDVPWQFQTDLLQLASDSDVLVVIVAGGEGTRGLISAEVMAALGPQGLLVNVSRGSVVDEPALIAALTSGALGQAALDVFASEPDPDPALTALPNVTLFPHHASGTVETRDAMAQLVVDNLAAFYAGQPLLTPVDLAAYVPAPAEG</sequence>
<evidence type="ECO:0000313" key="7">
    <source>
        <dbReference type="EMBL" id="AUH65035.1"/>
    </source>
</evidence>
<protein>
    <submittedName>
        <fullName evidence="7">Dihydrofolate reductase</fullName>
    </submittedName>
</protein>
<dbReference type="InterPro" id="IPR036291">
    <property type="entry name" value="NAD(P)-bd_dom_sf"/>
</dbReference>
<accession>A0A2H5F0F3</accession>
<evidence type="ECO:0000256" key="2">
    <source>
        <dbReference type="ARBA" id="ARBA00023002"/>
    </source>
</evidence>
<evidence type="ECO:0000256" key="3">
    <source>
        <dbReference type="ARBA" id="ARBA00023027"/>
    </source>
</evidence>
<keyword evidence="3" id="KW-0520">NAD</keyword>
<dbReference type="PANTHER" id="PTHR10996:SF178">
    <property type="entry name" value="2-HYDROXYACID DEHYDROGENASE YGL185C-RELATED"/>
    <property type="match status" value="1"/>
</dbReference>
<dbReference type="Pfam" id="PF00389">
    <property type="entry name" value="2-Hacid_dh"/>
    <property type="match status" value="1"/>
</dbReference>
<dbReference type="Pfam" id="PF02826">
    <property type="entry name" value="2-Hacid_dh_C"/>
    <property type="match status" value="1"/>
</dbReference>
<evidence type="ECO:0000259" key="6">
    <source>
        <dbReference type="Pfam" id="PF02826"/>
    </source>
</evidence>
<comment type="similarity">
    <text evidence="4">Belongs to the D-isomer specific 2-hydroxyacid dehydrogenase family.</text>
</comment>
<gene>
    <name evidence="7" type="ORF">CX676_13360</name>
</gene>
<dbReference type="OrthoDB" id="9793626at2"/>
<reference evidence="7 8" key="1">
    <citation type="journal article" date="2013" name="Antonie Van Leeuwenhoek">
        <title>Paracoccus zhejiangensis sp. nov., isolated from activated sludge in wastewater-treatment system.</title>
        <authorList>
            <person name="Wu Z.G."/>
            <person name="Zhang D.F."/>
            <person name="Liu Y.L."/>
            <person name="Wang F."/>
            <person name="Jiang X."/>
            <person name="Li C."/>
            <person name="Li S.P."/>
            <person name="Hong Q."/>
            <person name="Li W.J."/>
        </authorList>
    </citation>
    <scope>NUCLEOTIDE SEQUENCE [LARGE SCALE GENOMIC DNA]</scope>
    <source>
        <strain evidence="7 8">J6</strain>
    </source>
</reference>
<dbReference type="Proteomes" id="UP000234530">
    <property type="component" value="Chromosome"/>
</dbReference>